<feature type="transmembrane region" description="Helical" evidence="8">
    <location>
        <begin position="583"/>
        <end position="605"/>
    </location>
</feature>
<feature type="region of interest" description="Disordered" evidence="7">
    <location>
        <begin position="96"/>
        <end position="117"/>
    </location>
</feature>
<feature type="transmembrane region" description="Helical" evidence="8">
    <location>
        <begin position="272"/>
        <end position="293"/>
    </location>
</feature>
<feature type="domain" description="Moderate conductance mechanosensitive channel YbiO-like transmembrane helix 1" evidence="13">
    <location>
        <begin position="424"/>
        <end position="502"/>
    </location>
</feature>
<comment type="similarity">
    <text evidence="2">Belongs to the MscS (TC 1.A.23) family.</text>
</comment>
<dbReference type="Proteomes" id="UP000190837">
    <property type="component" value="Unassembled WGS sequence"/>
</dbReference>
<feature type="transmembrane region" description="Helical" evidence="8">
    <location>
        <begin position="382"/>
        <end position="409"/>
    </location>
</feature>
<dbReference type="Pfam" id="PF25392">
    <property type="entry name" value="MS_channel_TM1"/>
    <property type="match status" value="1"/>
</dbReference>
<feature type="transmembrane region" description="Helical" evidence="8">
    <location>
        <begin position="467"/>
        <end position="491"/>
    </location>
</feature>
<feature type="domain" description="Mechanosensitive ion channel MscS C-terminal" evidence="11">
    <location>
        <begin position="676"/>
        <end position="760"/>
    </location>
</feature>
<evidence type="ECO:0000256" key="4">
    <source>
        <dbReference type="ARBA" id="ARBA00022692"/>
    </source>
</evidence>
<dbReference type="Pfam" id="PF00924">
    <property type="entry name" value="MS_channel_2nd"/>
    <property type="match status" value="1"/>
</dbReference>
<keyword evidence="9" id="KW-0732">Signal</keyword>
<evidence type="ECO:0000256" key="7">
    <source>
        <dbReference type="SAM" id="MobiDB-lite"/>
    </source>
</evidence>
<reference evidence="15" key="1">
    <citation type="submission" date="2016-04" db="EMBL/GenBank/DDBJ databases">
        <authorList>
            <person name="Tagini F."/>
        </authorList>
    </citation>
    <scope>NUCLEOTIDE SEQUENCE [LARGE SCALE GENOMIC DNA]</scope>
    <source>
        <strain evidence="15">CHUV0807</strain>
    </source>
</reference>
<name>A0A1C3H3J3_9GAMM</name>
<protein>
    <submittedName>
        <fullName evidence="14">Potassium efflux system KefA protein / Small-conductance mechanosensitive channel</fullName>
    </submittedName>
</protein>
<evidence type="ECO:0000259" key="13">
    <source>
        <dbReference type="Pfam" id="PF25392"/>
    </source>
</evidence>
<dbReference type="InterPro" id="IPR023408">
    <property type="entry name" value="MscS_beta-dom_sf"/>
</dbReference>
<dbReference type="InterPro" id="IPR049278">
    <property type="entry name" value="MS_channel_C"/>
</dbReference>
<evidence type="ECO:0000313" key="15">
    <source>
        <dbReference type="Proteomes" id="UP000190837"/>
    </source>
</evidence>
<evidence type="ECO:0000256" key="1">
    <source>
        <dbReference type="ARBA" id="ARBA00004651"/>
    </source>
</evidence>
<dbReference type="PANTHER" id="PTHR30460:SF0">
    <property type="entry name" value="MODERATE CONDUCTANCE MECHANOSENSITIVE CHANNEL YBIO"/>
    <property type="match status" value="1"/>
</dbReference>
<feature type="signal peptide" evidence="9">
    <location>
        <begin position="1"/>
        <end position="18"/>
    </location>
</feature>
<feature type="domain" description="Mechanosensitive ion channel transmembrane helices 2/3" evidence="12">
    <location>
        <begin position="565"/>
        <end position="602"/>
    </location>
</feature>
<keyword evidence="4 8" id="KW-0812">Transmembrane</keyword>
<feature type="domain" description="Mechanosensitive ion channel MscS" evidence="10">
    <location>
        <begin position="603"/>
        <end position="667"/>
    </location>
</feature>
<dbReference type="InterPro" id="IPR010920">
    <property type="entry name" value="LSM_dom_sf"/>
</dbReference>
<dbReference type="RefSeq" id="WP_079539836.1">
    <property type="nucleotide sequence ID" value="NZ_CP171111.1"/>
</dbReference>
<evidence type="ECO:0000259" key="10">
    <source>
        <dbReference type="Pfam" id="PF00924"/>
    </source>
</evidence>
<dbReference type="InterPro" id="IPR011066">
    <property type="entry name" value="MscS_channel_C_sf"/>
</dbReference>
<evidence type="ECO:0000256" key="9">
    <source>
        <dbReference type="SAM" id="SignalP"/>
    </source>
</evidence>
<dbReference type="GO" id="GO:0005886">
    <property type="term" value="C:plasma membrane"/>
    <property type="evidence" value="ECO:0007669"/>
    <property type="project" value="UniProtKB-SubCell"/>
</dbReference>
<dbReference type="InterPro" id="IPR057485">
    <property type="entry name" value="YbiO-like_TM1"/>
</dbReference>
<evidence type="ECO:0000256" key="8">
    <source>
        <dbReference type="SAM" id="Phobius"/>
    </source>
</evidence>
<dbReference type="GO" id="GO:0008381">
    <property type="term" value="F:mechanosensitive monoatomic ion channel activity"/>
    <property type="evidence" value="ECO:0007669"/>
    <property type="project" value="InterPro"/>
</dbReference>
<evidence type="ECO:0000259" key="11">
    <source>
        <dbReference type="Pfam" id="PF21082"/>
    </source>
</evidence>
<dbReference type="Pfam" id="PF21088">
    <property type="entry name" value="MS_channel_1st"/>
    <property type="match status" value="1"/>
</dbReference>
<dbReference type="Gene3D" id="1.10.287.1260">
    <property type="match status" value="1"/>
</dbReference>
<feature type="compositionally biased region" description="Basic and acidic residues" evidence="7">
    <location>
        <begin position="799"/>
        <end position="812"/>
    </location>
</feature>
<dbReference type="PANTHER" id="PTHR30460">
    <property type="entry name" value="MODERATE CONDUCTANCE MECHANOSENSITIVE CHANNEL YBIO"/>
    <property type="match status" value="1"/>
</dbReference>
<feature type="transmembrane region" description="Helical" evidence="8">
    <location>
        <begin position="557"/>
        <end position="577"/>
    </location>
</feature>
<dbReference type="SUPFAM" id="SSF82861">
    <property type="entry name" value="Mechanosensitive channel protein MscS (YggB), transmembrane region"/>
    <property type="match status" value="1"/>
</dbReference>
<feature type="transmembrane region" description="Helical" evidence="8">
    <location>
        <begin position="314"/>
        <end position="335"/>
    </location>
</feature>
<evidence type="ECO:0000259" key="12">
    <source>
        <dbReference type="Pfam" id="PF21088"/>
    </source>
</evidence>
<feature type="compositionally biased region" description="Low complexity" evidence="7">
    <location>
        <begin position="67"/>
        <end position="81"/>
    </location>
</feature>
<feature type="transmembrane region" description="Helical" evidence="8">
    <location>
        <begin position="429"/>
        <end position="446"/>
    </location>
</feature>
<feature type="region of interest" description="Disordered" evidence="7">
    <location>
        <begin position="61"/>
        <end position="81"/>
    </location>
</feature>
<feature type="transmembrane region" description="Helical" evidence="8">
    <location>
        <begin position="341"/>
        <end position="362"/>
    </location>
</feature>
<evidence type="ECO:0000256" key="6">
    <source>
        <dbReference type="ARBA" id="ARBA00023136"/>
    </source>
</evidence>
<feature type="transmembrane region" description="Helical" evidence="8">
    <location>
        <begin position="515"/>
        <end position="536"/>
    </location>
</feature>
<dbReference type="AlphaFoldDB" id="A0A1C3H3J3"/>
<proteinExistence type="inferred from homology"/>
<comment type="subcellular location">
    <subcellularLocation>
        <location evidence="1">Cell membrane</location>
        <topology evidence="1">Multi-pass membrane protein</topology>
    </subcellularLocation>
</comment>
<evidence type="ECO:0000256" key="3">
    <source>
        <dbReference type="ARBA" id="ARBA00022475"/>
    </source>
</evidence>
<feature type="compositionally biased region" description="Basic and acidic residues" evidence="7">
    <location>
        <begin position="106"/>
        <end position="117"/>
    </location>
</feature>
<dbReference type="InterPro" id="IPR011014">
    <property type="entry name" value="MscS_channel_TM-2"/>
</dbReference>
<dbReference type="InterPro" id="IPR049142">
    <property type="entry name" value="MS_channel_1st"/>
</dbReference>
<feature type="region of interest" description="Disordered" evidence="7">
    <location>
        <begin position="785"/>
        <end position="821"/>
    </location>
</feature>
<dbReference type="Pfam" id="PF21082">
    <property type="entry name" value="MS_channel_3rd"/>
    <property type="match status" value="1"/>
</dbReference>
<evidence type="ECO:0000256" key="2">
    <source>
        <dbReference type="ARBA" id="ARBA00008017"/>
    </source>
</evidence>
<feature type="transmembrane region" description="Helical" evidence="8">
    <location>
        <begin position="227"/>
        <end position="260"/>
    </location>
</feature>
<sequence length="821" mass="90164">MWRFCLFFFLFFGVATFAAERDAGKADDKAAWAALADVLENPAQRKVLIAQLRQLDATEKADKAKSEATTAEAAPDAAAAGNDALQGDVATGEAAKDEAAAEAAPAEEKKDNKQAEAEALKSVAENARAAVVSAAAWPKKVAGAAVRVLREVGTRISDSWDALVGAFSGRDLMLRSVNFEMFWQATLNLALIIGATLLFLRGLQLASRPLKRRLQERILREGRFTPLVRRLLGVVGVSLLDVLVLALSLLFCSLMAVLLVGETGTMTTQAAFFMRAFVAIELLKIGIRTVFYPRYPGLRLLPCTDATAIYWNRWFATLLHLLGYGYLVAFPLIKINLSPSLGMVFSALLALSAFIYGMVVVIRQRSAVRLALRHYAEETNSVIFAGALRVFSSIWHLLAIAYFLMLLVLNLLSGEKELPYVLRATSYTILWVCGGLLLSALMTQYIHREIRFKPETARRLPGLAKRLNFYVPLGLRFLRFGMIWLVCFSLLDAWSVIDLNAWAASPRGLLLVSKFWNIFIILAVALITWLMSVVFIERYLSAEIGAAPSVRTQTLLSLFRSAWAVIIFASTAIMILTEIGINIGPLIAGAGVFGLAVGFGAQTLVKDVITGIFFQIENAINTGDIVTVDGITGRAEQVGIRSVGIRDSSGTYHLIPFSNVTRVSNYMRGHANHIAEYGIAYRENIDEAMEQLRAAFNELVKGEMKRYILEPINIQGVSQLADSAVMLRVSIKTTPGDQWVVGRAYNRLVKMYFDAAGIEMPFPHMEIYFGQDKDGSAPPLHVRYRAEGKTHPAPAAAEKPAEAFHVENKDDIANLPDSGAS</sequence>
<evidence type="ECO:0000256" key="5">
    <source>
        <dbReference type="ARBA" id="ARBA00022989"/>
    </source>
</evidence>
<feature type="chain" id="PRO_5008674815" evidence="9">
    <location>
        <begin position="19"/>
        <end position="821"/>
    </location>
</feature>
<evidence type="ECO:0000313" key="14">
    <source>
        <dbReference type="EMBL" id="SAM60794.1"/>
    </source>
</evidence>
<dbReference type="InterPro" id="IPR045276">
    <property type="entry name" value="YbiO_bact"/>
</dbReference>
<dbReference type="SUPFAM" id="SSF82689">
    <property type="entry name" value="Mechanosensitive channel protein MscS (YggB), C-terminal domain"/>
    <property type="match status" value="1"/>
</dbReference>
<dbReference type="EMBL" id="FKLO01000032">
    <property type="protein sequence ID" value="SAM60794.1"/>
    <property type="molecule type" value="Genomic_DNA"/>
</dbReference>
<keyword evidence="3" id="KW-1003">Cell membrane</keyword>
<dbReference type="Gene3D" id="2.30.30.60">
    <property type="match status" value="1"/>
</dbReference>
<organism evidence="14 15">
    <name type="scientific">Cardiobacterium hominis</name>
    <dbReference type="NCBI Taxonomy" id="2718"/>
    <lineage>
        <taxon>Bacteria</taxon>
        <taxon>Pseudomonadati</taxon>
        <taxon>Pseudomonadota</taxon>
        <taxon>Gammaproteobacteria</taxon>
        <taxon>Cardiobacteriales</taxon>
        <taxon>Cardiobacteriaceae</taxon>
        <taxon>Cardiobacterium</taxon>
    </lineage>
</organism>
<feature type="transmembrane region" description="Helical" evidence="8">
    <location>
        <begin position="181"/>
        <end position="206"/>
    </location>
</feature>
<dbReference type="Gene3D" id="3.30.70.100">
    <property type="match status" value="1"/>
</dbReference>
<dbReference type="InterPro" id="IPR006685">
    <property type="entry name" value="MscS_channel_2nd"/>
</dbReference>
<gene>
    <name evidence="14" type="ORF">CHUV0807_0764</name>
</gene>
<dbReference type="SUPFAM" id="SSF50182">
    <property type="entry name" value="Sm-like ribonucleoproteins"/>
    <property type="match status" value="1"/>
</dbReference>
<keyword evidence="6 8" id="KW-0472">Membrane</keyword>
<keyword evidence="5 8" id="KW-1133">Transmembrane helix</keyword>
<accession>A0A1C3H3J3</accession>